<feature type="disulfide bond" evidence="24">
    <location>
        <begin position="724"/>
        <end position="736"/>
    </location>
</feature>
<dbReference type="FunFam" id="4.10.400.10:FF:000002">
    <property type="entry name" value="Low-density lipoprotein receptor-related protein 1"/>
    <property type="match status" value="1"/>
</dbReference>
<dbReference type="FunFam" id="3.30.60.270:FF:000002">
    <property type="entry name" value="Sortilin-related receptor isoform A"/>
    <property type="match status" value="1"/>
</dbReference>
<evidence type="ECO:0000256" key="23">
    <source>
        <dbReference type="ARBA" id="ARBA00032450"/>
    </source>
</evidence>
<keyword evidence="11" id="KW-0254">Endocytosis</keyword>
<dbReference type="FunFam" id="4.10.400.10:FF:000004">
    <property type="entry name" value="Low-density lipoprotein receptor-related protein 1"/>
    <property type="match status" value="1"/>
</dbReference>
<evidence type="ECO:0000256" key="3">
    <source>
        <dbReference type="ARBA" id="ARBA00004212"/>
    </source>
</evidence>
<feature type="repeat" description="LDL-receptor class B" evidence="25">
    <location>
        <begin position="310"/>
        <end position="355"/>
    </location>
</feature>
<feature type="disulfide bond" evidence="24">
    <location>
        <begin position="523"/>
        <end position="538"/>
    </location>
</feature>
<evidence type="ECO:0000256" key="8">
    <source>
        <dbReference type="ARBA" id="ARBA00013467"/>
    </source>
</evidence>
<keyword evidence="14" id="KW-0677">Repeat</keyword>
<keyword evidence="21" id="KW-0968">Cytoplasmic vesicle</keyword>
<feature type="transmembrane region" description="Helical" evidence="26">
    <location>
        <begin position="1501"/>
        <end position="1524"/>
    </location>
</feature>
<dbReference type="InterPro" id="IPR011042">
    <property type="entry name" value="6-blade_b-propeller_TolB-like"/>
</dbReference>
<evidence type="ECO:0000256" key="14">
    <source>
        <dbReference type="ARBA" id="ARBA00022737"/>
    </source>
</evidence>
<dbReference type="Pfam" id="PF25814">
    <property type="entry name" value="fn3_SORL1"/>
    <property type="match status" value="1"/>
</dbReference>
<dbReference type="GO" id="GO:0030658">
    <property type="term" value="C:transport vesicle membrane"/>
    <property type="evidence" value="ECO:0007669"/>
    <property type="project" value="UniProtKB-SubCell"/>
</dbReference>
<feature type="domain" description="Fibronectin type-III" evidence="27">
    <location>
        <begin position="1199"/>
        <end position="1292"/>
    </location>
</feature>
<feature type="disulfide bond" evidence="24">
    <location>
        <begin position="779"/>
        <end position="791"/>
    </location>
</feature>
<dbReference type="InterPro" id="IPR002172">
    <property type="entry name" value="LDrepeatLR_classA_rpt"/>
</dbReference>
<evidence type="ECO:0000256" key="21">
    <source>
        <dbReference type="ARBA" id="ARBA00023329"/>
    </source>
</evidence>
<dbReference type="PANTHER" id="PTHR22722">
    <property type="entry name" value="LOW-DENSITY LIPOPROTEIN RECEPTOR-RELATED PROTEIN 2-RELATED"/>
    <property type="match status" value="1"/>
</dbReference>
<evidence type="ECO:0000256" key="1">
    <source>
        <dbReference type="ARBA" id="ARBA00004115"/>
    </source>
</evidence>
<dbReference type="Gene3D" id="2.120.10.30">
    <property type="entry name" value="TolB, C-terminal domain"/>
    <property type="match status" value="1"/>
</dbReference>
<keyword evidence="10" id="KW-0245">EGF-like domain</keyword>
<dbReference type="SUPFAM" id="SSF63825">
    <property type="entry name" value="YWTD domain"/>
    <property type="match status" value="1"/>
</dbReference>
<feature type="disulfide bond" evidence="24">
    <location>
        <begin position="870"/>
        <end position="882"/>
    </location>
</feature>
<evidence type="ECO:0000256" key="5">
    <source>
        <dbReference type="ARBA" id="ARBA00004480"/>
    </source>
</evidence>
<evidence type="ECO:0000256" key="13">
    <source>
        <dbReference type="ARBA" id="ARBA00022729"/>
    </source>
</evidence>
<feature type="disulfide bond" evidence="24">
    <location>
        <begin position="646"/>
        <end position="661"/>
    </location>
</feature>
<dbReference type="SMART" id="SM00060">
    <property type="entry name" value="FN3"/>
    <property type="match status" value="5"/>
</dbReference>
<dbReference type="Pfam" id="PF00057">
    <property type="entry name" value="Ldl_recept_a"/>
    <property type="match status" value="9"/>
</dbReference>
<evidence type="ECO:0000256" key="11">
    <source>
        <dbReference type="ARBA" id="ARBA00022583"/>
    </source>
</evidence>
<evidence type="ECO:0000256" key="26">
    <source>
        <dbReference type="SAM" id="Phobius"/>
    </source>
</evidence>
<dbReference type="InterPro" id="IPR036055">
    <property type="entry name" value="LDL_receptor-like_sf"/>
</dbReference>
<dbReference type="GO" id="GO:0031901">
    <property type="term" value="C:early endosome membrane"/>
    <property type="evidence" value="ECO:0007669"/>
    <property type="project" value="UniProtKB-SubCell"/>
</dbReference>
<dbReference type="GO" id="GO:0043235">
    <property type="term" value="C:receptor complex"/>
    <property type="evidence" value="ECO:0007669"/>
    <property type="project" value="TreeGrafter"/>
</dbReference>
<evidence type="ECO:0000256" key="25">
    <source>
        <dbReference type="PROSITE-ProRule" id="PRU00461"/>
    </source>
</evidence>
<dbReference type="SMART" id="SM00192">
    <property type="entry name" value="LDLa"/>
    <property type="match status" value="9"/>
</dbReference>
<dbReference type="InterPro" id="IPR051221">
    <property type="entry name" value="LDLR-related"/>
</dbReference>
<feature type="repeat" description="LDL-receptor class B" evidence="25">
    <location>
        <begin position="356"/>
        <end position="400"/>
    </location>
</feature>
<feature type="disulfide bond" evidence="24">
    <location>
        <begin position="786"/>
        <end position="804"/>
    </location>
</feature>
<sequence>MTEPGENTTTFTMFGSAKSHHQWLIIKVDLKNAFSYNCTSDDYKMWSPGSEKGPKMACVMGKKETYQRRVPHSNCYNGENYDRPIKLESCYCDAEDFECDFGFLRHVQLASVGIPQCIRNKTHNYNPYLIPNSCKPGLFYNRTKGYRKIEGDACEKGDEEMYLPDLLPCPYDERREFLLLAQRERIVRFDLKNPVLEVLPIGGKHNIITIDFDIHNNCVFWADIISDTINRQCLASGDRGPEILVERDLSSIEGMAYDWISNMLYFVDGLRKKIEVIRTDINYAGRLRKTVIGPNILKKPRGIAIHPMKGYLYWTDWAAGAPSVNRATMDGQNIKKLFEKPDVEWPNGITIDYIAERIYWVDAREDYVASADLHGRNFRKIIQNEDRVSHPFAVAVFKDNMYWDDWKRNSIFMADKDHGVGVETIASDLVGLMDLKVYAHSVQEGTNRCAPQNHACSHLCFPLPDHQITCACPDHMETVNGECLCPGHIKPNGNDTCPTMKNNCTSEQFKCGNDLCIPSQWRCDGDNDCGDNSDEMNCTNSTCQGGHFVCKDNSRCIPQQWVCDLDRDCLDGSDEQNCHYATCEKNQFTCKNGRCISARWRCDMEDDCRDGSDEDNCTSSSVPSTCTAGLFTCPSTQACIPISWKCDGEKDCADGYDEKDCSNNTCEEYQFLCKKNKRCIFNSWVCDGDYDCGEGDLSDEEMCTTLPPSSQPPSKPGPSTSDHCSEWMFECSNKRCIPLWWKCDGVDDCGDKSDENMCSPDTENSSGPRISPTTQPNSCRINQFQCLSGDCIDDAWVCDGSNDCEHGEDERNCNGKLTCDSQTQFKCRIDGSCIPKRQVCDNIVQCPDKSDEASCSPTVLPAIRPLDPSCQPGLFSCDNGRCIPLTLVCNNKTDCYDESDEKNCHDKTHIYQVLHLGVEEHSMNETSLRLFWWIQVPINVTLEYLPSYSILHSPDTKWFNASWTTEMEYQLVKLQPFTTYNITVYVRVQNGDTYPPAKFFTATTGVGVPEAPWNPTVKQLSASQVEVSWHPPHHSNGPIMQYIVCMSDPIPPACKSVDGSKTKVLFDSEFKPHKNYSFWVRAKNMMYESNSSDVKKLNYDNSAAVGELKGLSLIKQSNNNLTISWQPVVNAQGYYIITKTNDRYPLYPSYNTSEHEFTILNLAPGVSYDIEVGAFNKNFKGKSLKLTAITSGEELPIVPGLQVEVSKYQGTTVKLSWEHPKDPRKVNWKYGIYYGLNLTDLITGPKNITENMTATIKDLSACESYIFGVGLVGPYGLGPLSGNFQTKATYFNSKAPPKNFRVFTEPSNSSLMLITWSSSCPVMNDNVSYSISVKELNLNLQGSVTLAPTNKVDLQHHFETHVGGHYEVCLSTDEKDSLPGPCTEYWAQPLPTPHQLQILMEVNGSCILWWKEASMPENFKDIKYEYLVSISEGSAMNLSTAKQYHVMSPPFIFNDVQDDTIYSCVVQLVTLDGYKSLTSEIASVAVQKGIWPAMLMDKRSFISLVLPTFLVIITLAGALGYVIFRHRRLQNNFTTFTNSHYNTRSGSATFTGAEGLDEEDSPVIRGFSDDEPLVIA</sequence>
<comment type="subcellular location">
    <subcellularLocation>
        <location evidence="3">Cytoplasmic vesicle</location>
        <location evidence="3">Secretory vesicle membrane</location>
        <topology evidence="3">Single-pass type I membrane protein</topology>
    </subcellularLocation>
    <subcellularLocation>
        <location evidence="2">Early endosome membrane</location>
        <topology evidence="2">Single-pass type I membrane protein</topology>
    </subcellularLocation>
    <subcellularLocation>
        <location evidence="1">Endoplasmic reticulum membrane</location>
        <topology evidence="1">Single-pass type I membrane protein</topology>
    </subcellularLocation>
    <subcellularLocation>
        <location evidence="6">Endosome</location>
        <location evidence="6">Multivesicular body membrane</location>
        <topology evidence="6">Single-pass type I membrane protein</topology>
    </subcellularLocation>
    <subcellularLocation>
        <location evidence="4">Golgi apparatus</location>
        <location evidence="4">trans-Golgi network membrane</location>
        <topology evidence="4">Single-pass type I membrane protein</topology>
    </subcellularLocation>
    <subcellularLocation>
        <location evidence="5">Recycling endosome membrane</location>
        <topology evidence="5">Single-pass type I membrane protein</topology>
    </subcellularLocation>
</comment>
<dbReference type="EMBL" id="GEDC01007364">
    <property type="protein sequence ID" value="JAS29934.1"/>
    <property type="molecule type" value="Transcribed_RNA"/>
</dbReference>
<dbReference type="InterPro" id="IPR013783">
    <property type="entry name" value="Ig-like_fold"/>
</dbReference>
<dbReference type="PROSITE" id="PS51120">
    <property type="entry name" value="LDLRB"/>
    <property type="match status" value="2"/>
</dbReference>
<evidence type="ECO:0000256" key="22">
    <source>
        <dbReference type="ARBA" id="ARBA00029896"/>
    </source>
</evidence>
<keyword evidence="18 24" id="KW-1015">Disulfide bond</keyword>
<evidence type="ECO:0000256" key="6">
    <source>
        <dbReference type="ARBA" id="ARBA00004545"/>
    </source>
</evidence>
<evidence type="ECO:0000313" key="28">
    <source>
        <dbReference type="EMBL" id="JAS29934.1"/>
    </source>
</evidence>
<evidence type="ECO:0000256" key="16">
    <source>
        <dbReference type="ARBA" id="ARBA00023034"/>
    </source>
</evidence>
<dbReference type="SMART" id="SM00135">
    <property type="entry name" value="LY"/>
    <property type="match status" value="5"/>
</dbReference>
<dbReference type="Pfam" id="PF00041">
    <property type="entry name" value="fn3"/>
    <property type="match status" value="2"/>
</dbReference>
<dbReference type="Pfam" id="PF15901">
    <property type="entry name" value="Sortilin_C"/>
    <property type="match status" value="1"/>
</dbReference>
<feature type="disulfide bond" evidence="24">
    <location>
        <begin position="798"/>
        <end position="813"/>
    </location>
</feature>
<dbReference type="GO" id="GO:0005789">
    <property type="term" value="C:endoplasmic reticulum membrane"/>
    <property type="evidence" value="ECO:0007669"/>
    <property type="project" value="UniProtKB-SubCell"/>
</dbReference>
<feature type="disulfide bond" evidence="24">
    <location>
        <begin position="731"/>
        <end position="749"/>
    </location>
</feature>
<feature type="disulfide bond" evidence="24">
    <location>
        <begin position="889"/>
        <end position="904"/>
    </location>
</feature>
<dbReference type="FunFam" id="2.120.10.30:FF:000241">
    <property type="entry name" value="Low-density lipoprotein receptor-related protein 6"/>
    <property type="match status" value="1"/>
</dbReference>
<dbReference type="SUPFAM" id="SSF49265">
    <property type="entry name" value="Fibronectin type III"/>
    <property type="match status" value="3"/>
</dbReference>
<evidence type="ECO:0000256" key="17">
    <source>
        <dbReference type="ARBA" id="ARBA00023136"/>
    </source>
</evidence>
<dbReference type="FunFam" id="4.10.400.10:FF:000045">
    <property type="entry name" value="Low-density lipoprotein receptor-related protein 2"/>
    <property type="match status" value="1"/>
</dbReference>
<dbReference type="InterPro" id="IPR031777">
    <property type="entry name" value="Sortilin_C"/>
</dbReference>
<evidence type="ECO:0000256" key="15">
    <source>
        <dbReference type="ARBA" id="ARBA00022989"/>
    </source>
</evidence>
<evidence type="ECO:0000256" key="19">
    <source>
        <dbReference type="ARBA" id="ARBA00023170"/>
    </source>
</evidence>
<dbReference type="InterPro" id="IPR003961">
    <property type="entry name" value="FN3_dom"/>
</dbReference>
<dbReference type="Gene3D" id="4.10.400.10">
    <property type="entry name" value="Low-density Lipoprotein Receptor"/>
    <property type="match status" value="9"/>
</dbReference>
<evidence type="ECO:0000256" key="7">
    <source>
        <dbReference type="ARBA" id="ARBA00007041"/>
    </source>
</evidence>
<evidence type="ECO:0000256" key="2">
    <source>
        <dbReference type="ARBA" id="ARBA00004158"/>
    </source>
</evidence>
<evidence type="ECO:0000256" key="20">
    <source>
        <dbReference type="ARBA" id="ARBA00023180"/>
    </source>
</evidence>
<dbReference type="GO" id="GO:0032585">
    <property type="term" value="C:multivesicular body membrane"/>
    <property type="evidence" value="ECO:0007669"/>
    <property type="project" value="UniProtKB-SubCell"/>
</dbReference>
<dbReference type="PRINTS" id="PR00261">
    <property type="entry name" value="LDLRECEPTOR"/>
</dbReference>
<name>A0A1B6DW73_9HEMI</name>
<dbReference type="InterPro" id="IPR057841">
    <property type="entry name" value="FN3_SORL1"/>
</dbReference>
<keyword evidence="9" id="KW-0813">Transport</keyword>
<keyword evidence="13" id="KW-0732">Signal</keyword>
<keyword evidence="20" id="KW-0325">Glycoprotein</keyword>
<feature type="disulfide bond" evidence="24">
    <location>
        <begin position="602"/>
        <end position="617"/>
    </location>
</feature>
<feature type="disulfide bond" evidence="24">
    <location>
        <begin position="511"/>
        <end position="529"/>
    </location>
</feature>
<feature type="disulfide bond" evidence="24">
    <location>
        <begin position="504"/>
        <end position="516"/>
    </location>
</feature>
<dbReference type="GO" id="GO:0006898">
    <property type="term" value="P:receptor-mediated endocytosis"/>
    <property type="evidence" value="ECO:0007669"/>
    <property type="project" value="TreeGrafter"/>
</dbReference>
<dbReference type="Pfam" id="PF00058">
    <property type="entry name" value="Ldl_recept_b"/>
    <property type="match status" value="2"/>
</dbReference>
<protein>
    <recommendedName>
        <fullName evidence="8">Sortilin-related receptor</fullName>
    </recommendedName>
    <alternativeName>
        <fullName evidence="22">Low-density lipoprotein receptor relative with 11 ligand-binding repeats</fullName>
    </alternativeName>
    <alternativeName>
        <fullName evidence="23">Sorting protein-related receptor containing LDLR class A repeats</fullName>
    </alternativeName>
</protein>
<evidence type="ECO:0000256" key="18">
    <source>
        <dbReference type="ARBA" id="ARBA00023157"/>
    </source>
</evidence>
<accession>A0A1B6DW73</accession>
<dbReference type="PANTHER" id="PTHR22722:SF14">
    <property type="entry name" value="MEGALIN, ISOFORM A"/>
    <property type="match status" value="1"/>
</dbReference>
<comment type="caution">
    <text evidence="24">Lacks conserved residue(s) required for the propagation of feature annotation.</text>
</comment>
<evidence type="ECO:0000256" key="12">
    <source>
        <dbReference type="ARBA" id="ARBA00022692"/>
    </source>
</evidence>
<dbReference type="GO" id="GO:0042562">
    <property type="term" value="F:hormone binding"/>
    <property type="evidence" value="ECO:0007669"/>
    <property type="project" value="TreeGrafter"/>
</dbReference>
<dbReference type="PROSITE" id="PS01209">
    <property type="entry name" value="LDLRA_1"/>
    <property type="match status" value="4"/>
</dbReference>
<dbReference type="CDD" id="cd00112">
    <property type="entry name" value="LDLa"/>
    <property type="match status" value="9"/>
</dbReference>
<organism evidence="28">
    <name type="scientific">Clastoptera arizonana</name>
    <name type="common">Arizona spittle bug</name>
    <dbReference type="NCBI Taxonomy" id="38151"/>
    <lineage>
        <taxon>Eukaryota</taxon>
        <taxon>Metazoa</taxon>
        <taxon>Ecdysozoa</taxon>
        <taxon>Arthropoda</taxon>
        <taxon>Hexapoda</taxon>
        <taxon>Insecta</taxon>
        <taxon>Pterygota</taxon>
        <taxon>Neoptera</taxon>
        <taxon>Paraneoptera</taxon>
        <taxon>Hemiptera</taxon>
        <taxon>Auchenorrhyncha</taxon>
        <taxon>Cercopoidea</taxon>
        <taxon>Clastopteridae</taxon>
        <taxon>Clastoptera</taxon>
    </lineage>
</organism>
<keyword evidence="19" id="KW-0675">Receptor</keyword>
<dbReference type="InterPro" id="IPR000033">
    <property type="entry name" value="LDLR_classB_rpt"/>
</dbReference>
<dbReference type="SUPFAM" id="SSF57424">
    <property type="entry name" value="LDL receptor-like module"/>
    <property type="match status" value="9"/>
</dbReference>
<feature type="domain" description="Fibronectin type-III" evidence="27">
    <location>
        <begin position="912"/>
        <end position="1007"/>
    </location>
</feature>
<dbReference type="GO" id="GO:0016324">
    <property type="term" value="C:apical plasma membrane"/>
    <property type="evidence" value="ECO:0007669"/>
    <property type="project" value="TreeGrafter"/>
</dbReference>
<evidence type="ECO:0000256" key="4">
    <source>
        <dbReference type="ARBA" id="ARBA00004393"/>
    </source>
</evidence>
<feature type="disulfide bond" evidence="24">
    <location>
        <begin position="840"/>
        <end position="855"/>
    </location>
</feature>
<keyword evidence="15 26" id="KW-1133">Transmembrane helix</keyword>
<evidence type="ECO:0000256" key="24">
    <source>
        <dbReference type="PROSITE-ProRule" id="PRU00124"/>
    </source>
</evidence>
<feature type="disulfide bond" evidence="24">
    <location>
        <begin position="590"/>
        <end position="608"/>
    </location>
</feature>
<feature type="disulfide bond" evidence="24">
    <location>
        <begin position="563"/>
        <end position="578"/>
    </location>
</feature>
<dbReference type="Gene3D" id="3.30.60.270">
    <property type="match status" value="1"/>
</dbReference>
<feature type="disulfide bond" evidence="24">
    <location>
        <begin position="743"/>
        <end position="758"/>
    </location>
</feature>
<dbReference type="GO" id="GO:0005794">
    <property type="term" value="C:Golgi apparatus"/>
    <property type="evidence" value="ECO:0007669"/>
    <property type="project" value="UniProtKB-SubCell"/>
</dbReference>
<feature type="domain" description="Fibronectin type-III" evidence="27">
    <location>
        <begin position="1104"/>
        <end position="1194"/>
    </location>
</feature>
<dbReference type="PROSITE" id="PS50068">
    <property type="entry name" value="LDLRA_2"/>
    <property type="match status" value="9"/>
</dbReference>
<dbReference type="CDD" id="cd00063">
    <property type="entry name" value="FN3"/>
    <property type="match status" value="3"/>
</dbReference>
<dbReference type="Gene3D" id="2.10.70.80">
    <property type="match status" value="1"/>
</dbReference>
<evidence type="ECO:0000256" key="10">
    <source>
        <dbReference type="ARBA" id="ARBA00022536"/>
    </source>
</evidence>
<keyword evidence="12 26" id="KW-0812">Transmembrane</keyword>
<dbReference type="InterPro" id="IPR036116">
    <property type="entry name" value="FN3_sf"/>
</dbReference>
<evidence type="ECO:0000259" key="27">
    <source>
        <dbReference type="PROSITE" id="PS50853"/>
    </source>
</evidence>
<keyword evidence="16" id="KW-0333">Golgi apparatus</keyword>
<comment type="similarity">
    <text evidence="7">Belongs to the VPS10-related sortilin family. SORL1 subfamily.</text>
</comment>
<evidence type="ECO:0000256" key="9">
    <source>
        <dbReference type="ARBA" id="ARBA00022448"/>
    </source>
</evidence>
<reference evidence="28" key="1">
    <citation type="submission" date="2015-12" db="EMBL/GenBank/DDBJ databases">
        <title>De novo transcriptome assembly of four potential Pierce s Disease insect vectors from Arizona vineyards.</title>
        <authorList>
            <person name="Tassone E.E."/>
        </authorList>
    </citation>
    <scope>NUCLEOTIDE SEQUENCE</scope>
</reference>
<gene>
    <name evidence="28" type="ORF">g.21126</name>
</gene>
<dbReference type="GO" id="GO:0055038">
    <property type="term" value="C:recycling endosome membrane"/>
    <property type="evidence" value="ECO:0007669"/>
    <property type="project" value="UniProtKB-SubCell"/>
</dbReference>
<feature type="domain" description="Fibronectin type-III" evidence="27">
    <location>
        <begin position="1011"/>
        <end position="1102"/>
    </location>
</feature>
<keyword evidence="17 26" id="KW-0472">Membrane</keyword>
<feature type="disulfide bond" evidence="24">
    <location>
        <begin position="877"/>
        <end position="895"/>
    </location>
</feature>
<proteinExistence type="inferred from homology"/>
<dbReference type="PROSITE" id="PS50853">
    <property type="entry name" value="FN3"/>
    <property type="match status" value="4"/>
</dbReference>
<feature type="disulfide bond" evidence="24">
    <location>
        <begin position="583"/>
        <end position="595"/>
    </location>
</feature>
<dbReference type="InterPro" id="IPR023415">
    <property type="entry name" value="LDLR_class-A_CS"/>
</dbReference>
<dbReference type="Gene3D" id="2.60.40.10">
    <property type="entry name" value="Immunoglobulins"/>
    <property type="match status" value="3"/>
</dbReference>